<dbReference type="Proteomes" id="UP000504606">
    <property type="component" value="Unplaced"/>
</dbReference>
<dbReference type="Gene3D" id="1.10.287.70">
    <property type="match status" value="1"/>
</dbReference>
<dbReference type="InterPro" id="IPR003280">
    <property type="entry name" value="2pore_dom_K_chnl"/>
</dbReference>
<feature type="region of interest" description="Disordered" evidence="8">
    <location>
        <begin position="200"/>
        <end position="221"/>
    </location>
</feature>
<dbReference type="AlphaFoldDB" id="A0A9C6XV23"/>
<comment type="subcellular location">
    <subcellularLocation>
        <location evidence="1">Membrane</location>
        <topology evidence="1">Multi-pass membrane protein</topology>
    </subcellularLocation>
</comment>
<keyword evidence="6 9" id="KW-0472">Membrane</keyword>
<feature type="signal peptide" evidence="10">
    <location>
        <begin position="1"/>
        <end position="18"/>
    </location>
</feature>
<dbReference type="PANTHER" id="PTHR11003:SF352">
    <property type="entry name" value="BCDNA.GH04802-RELATED"/>
    <property type="match status" value="1"/>
</dbReference>
<feature type="domain" description="Potassium channel" evidence="11">
    <location>
        <begin position="101"/>
        <end position="180"/>
    </location>
</feature>
<keyword evidence="7" id="KW-0407">Ion channel</keyword>
<dbReference type="GO" id="GO:0022841">
    <property type="term" value="F:potassium ion leak channel activity"/>
    <property type="evidence" value="ECO:0007669"/>
    <property type="project" value="TreeGrafter"/>
</dbReference>
<dbReference type="InterPro" id="IPR013099">
    <property type="entry name" value="K_chnl_dom"/>
</dbReference>
<keyword evidence="4 9" id="KW-1133">Transmembrane helix</keyword>
<keyword evidence="2" id="KW-0813">Transport</keyword>
<organism evidence="12 13">
    <name type="scientific">Frankliniella occidentalis</name>
    <name type="common">Western flower thrips</name>
    <name type="synonym">Euthrips occidentalis</name>
    <dbReference type="NCBI Taxonomy" id="133901"/>
    <lineage>
        <taxon>Eukaryota</taxon>
        <taxon>Metazoa</taxon>
        <taxon>Ecdysozoa</taxon>
        <taxon>Arthropoda</taxon>
        <taxon>Hexapoda</taxon>
        <taxon>Insecta</taxon>
        <taxon>Pterygota</taxon>
        <taxon>Neoptera</taxon>
        <taxon>Paraneoptera</taxon>
        <taxon>Thysanoptera</taxon>
        <taxon>Terebrantia</taxon>
        <taxon>Thripoidea</taxon>
        <taxon>Thripidae</taxon>
        <taxon>Frankliniella</taxon>
    </lineage>
</organism>
<evidence type="ECO:0000256" key="5">
    <source>
        <dbReference type="ARBA" id="ARBA00023065"/>
    </source>
</evidence>
<evidence type="ECO:0000256" key="8">
    <source>
        <dbReference type="SAM" id="MobiDB-lite"/>
    </source>
</evidence>
<feature type="transmembrane region" description="Helical" evidence="9">
    <location>
        <begin position="94"/>
        <end position="115"/>
    </location>
</feature>
<evidence type="ECO:0000256" key="4">
    <source>
        <dbReference type="ARBA" id="ARBA00022989"/>
    </source>
</evidence>
<dbReference type="GO" id="GO:0030322">
    <property type="term" value="P:stabilization of membrane potential"/>
    <property type="evidence" value="ECO:0007669"/>
    <property type="project" value="TreeGrafter"/>
</dbReference>
<evidence type="ECO:0000256" key="7">
    <source>
        <dbReference type="ARBA" id="ARBA00023303"/>
    </source>
</evidence>
<feature type="transmembrane region" description="Helical" evidence="9">
    <location>
        <begin position="160"/>
        <end position="178"/>
    </location>
</feature>
<accession>A0A9C6XV23</accession>
<evidence type="ECO:0000256" key="1">
    <source>
        <dbReference type="ARBA" id="ARBA00004141"/>
    </source>
</evidence>
<evidence type="ECO:0000313" key="12">
    <source>
        <dbReference type="Proteomes" id="UP000504606"/>
    </source>
</evidence>
<feature type="transmembrane region" description="Helical" evidence="9">
    <location>
        <begin position="121"/>
        <end position="140"/>
    </location>
</feature>
<evidence type="ECO:0000256" key="2">
    <source>
        <dbReference type="ARBA" id="ARBA00022448"/>
    </source>
</evidence>
<name>A0A9C6XV23_FRAOC</name>
<keyword evidence="12" id="KW-1185">Reference proteome</keyword>
<keyword evidence="10" id="KW-0732">Signal</keyword>
<evidence type="ECO:0000313" key="13">
    <source>
        <dbReference type="RefSeq" id="XP_052131666.1"/>
    </source>
</evidence>
<protein>
    <submittedName>
        <fullName evidence="13">Potassium channel subfamily K member 1-like</fullName>
    </submittedName>
</protein>
<reference evidence="13" key="1">
    <citation type="submission" date="2025-08" db="UniProtKB">
        <authorList>
            <consortium name="RefSeq"/>
        </authorList>
    </citation>
    <scope>IDENTIFICATION</scope>
    <source>
        <tissue evidence="13">Whole organism</tissue>
    </source>
</reference>
<gene>
    <name evidence="13" type="primary">LOC127751722</name>
</gene>
<keyword evidence="5" id="KW-0406">Ion transport</keyword>
<keyword evidence="3 9" id="KW-0812">Transmembrane</keyword>
<evidence type="ECO:0000256" key="9">
    <source>
        <dbReference type="SAM" id="Phobius"/>
    </source>
</evidence>
<dbReference type="RefSeq" id="XP_052131666.1">
    <property type="nucleotide sequence ID" value="XM_052275706.1"/>
</dbReference>
<dbReference type="OrthoDB" id="297496at2759"/>
<dbReference type="SUPFAM" id="SSF81324">
    <property type="entry name" value="Voltage-gated potassium channels"/>
    <property type="match status" value="1"/>
</dbReference>
<dbReference type="Pfam" id="PF07885">
    <property type="entry name" value="Ion_trans_2"/>
    <property type="match status" value="1"/>
</dbReference>
<dbReference type="GO" id="GO:0015271">
    <property type="term" value="F:outward rectifier potassium channel activity"/>
    <property type="evidence" value="ECO:0007669"/>
    <property type="project" value="TreeGrafter"/>
</dbReference>
<feature type="chain" id="PRO_5038527472" evidence="10">
    <location>
        <begin position="19"/>
        <end position="239"/>
    </location>
</feature>
<dbReference type="PANTHER" id="PTHR11003">
    <property type="entry name" value="POTASSIUM CHANNEL, SUBFAMILY K"/>
    <property type="match status" value="1"/>
</dbReference>
<dbReference type="GO" id="GO:0005886">
    <property type="term" value="C:plasma membrane"/>
    <property type="evidence" value="ECO:0007669"/>
    <property type="project" value="TreeGrafter"/>
</dbReference>
<sequence>MHAFRLIILLGRPDTILPCCSCGPHSTPSRVPLLCRSNSISGVPVSLAPMSTPVKRAPPPPPRRYALPPPPPSLVVVEAAADVDAPPPPPRVPVYLVLLGLAVYICLGAAVFAAWEEWSFLDGAYFCFVTLSTIGFGDLVPGKSLKSAESQGGQLQVSACVAYLLLGLVLIATAFSLVQEEVLARLSQVARTLGIISKHHQPQARQLHRRPSSASAVRHHQASQTALQAAHQAAHLQPT</sequence>
<dbReference type="GeneID" id="127751722"/>
<evidence type="ECO:0000256" key="3">
    <source>
        <dbReference type="ARBA" id="ARBA00022692"/>
    </source>
</evidence>
<dbReference type="KEGG" id="foc:127751722"/>
<proteinExistence type="predicted"/>
<evidence type="ECO:0000256" key="10">
    <source>
        <dbReference type="SAM" id="SignalP"/>
    </source>
</evidence>
<evidence type="ECO:0000259" key="11">
    <source>
        <dbReference type="Pfam" id="PF07885"/>
    </source>
</evidence>
<evidence type="ECO:0000256" key="6">
    <source>
        <dbReference type="ARBA" id="ARBA00023136"/>
    </source>
</evidence>